<dbReference type="EMBL" id="CP013345">
    <property type="protein sequence ID" value="AMU92865.1"/>
    <property type="molecule type" value="Genomic_DNA"/>
</dbReference>
<dbReference type="GO" id="GO:0004674">
    <property type="term" value="F:protein serine/threonine kinase activity"/>
    <property type="evidence" value="ECO:0007669"/>
    <property type="project" value="TreeGrafter"/>
</dbReference>
<dbReference type="AlphaFoldDB" id="A0AAC9FHU3"/>
<dbReference type="RefSeq" id="WP_054735379.1">
    <property type="nucleotide sequence ID" value="NZ_CP009430.1"/>
</dbReference>
<reference evidence="6 7" key="2">
    <citation type="journal article" date="2016" name="Genome Announc.">
        <title>Complete Genome Sequence of Sphingopyxis macrogoltabida Strain 203N (NBRC 111659), a Polyethylene Glycol Degrader.</title>
        <authorList>
            <person name="Ohtsubo Y."/>
            <person name="Nonoyama S."/>
            <person name="Nagata Y."/>
            <person name="Numata M."/>
            <person name="Tsuchikane K."/>
            <person name="Hosoyama A."/>
            <person name="Yamazoe A."/>
            <person name="Tsuda M."/>
            <person name="Fujita N."/>
            <person name="Kawai F."/>
        </authorList>
    </citation>
    <scope>NUCLEOTIDE SEQUENCE [LARGE SCALE GENOMIC DNA]</scope>
    <source>
        <strain evidence="6 7">203N</strain>
    </source>
</reference>
<dbReference type="PANTHER" id="PTHR37419">
    <property type="entry name" value="SERINE/THREONINE-PROTEIN KINASE TOXIN HIPA"/>
    <property type="match status" value="1"/>
</dbReference>
<name>A0AAC9FHU3_SPHMC</name>
<comment type="similarity">
    <text evidence="1">Belongs to the HipA Ser/Thr kinase family.</text>
</comment>
<dbReference type="InterPro" id="IPR012893">
    <property type="entry name" value="HipA-like_C"/>
</dbReference>
<dbReference type="InterPro" id="IPR052028">
    <property type="entry name" value="HipA_Ser/Thr_kinase"/>
</dbReference>
<evidence type="ECO:0000256" key="2">
    <source>
        <dbReference type="ARBA" id="ARBA00022679"/>
    </source>
</evidence>
<protein>
    <recommendedName>
        <fullName evidence="8">Phosphatidylinositol kinase</fullName>
    </recommendedName>
</protein>
<feature type="domain" description="HipA-like C-terminal" evidence="4">
    <location>
        <begin position="169"/>
        <end position="378"/>
    </location>
</feature>
<organism evidence="6 7">
    <name type="scientific">Sphingopyxis macrogoltabida</name>
    <name type="common">Sphingomonas macrogoltabidus</name>
    <dbReference type="NCBI Taxonomy" id="33050"/>
    <lineage>
        <taxon>Bacteria</taxon>
        <taxon>Pseudomonadati</taxon>
        <taxon>Pseudomonadota</taxon>
        <taxon>Alphaproteobacteria</taxon>
        <taxon>Sphingomonadales</taxon>
        <taxon>Sphingomonadaceae</taxon>
        <taxon>Sphingopyxis</taxon>
    </lineage>
</organism>
<accession>A0AAC9FHU3</accession>
<evidence type="ECO:0000313" key="6">
    <source>
        <dbReference type="EMBL" id="AMU92865.1"/>
    </source>
</evidence>
<dbReference type="Proteomes" id="UP000076088">
    <property type="component" value="Plasmid unnamed1"/>
</dbReference>
<gene>
    <name evidence="6" type="ORF">ATM17_31920</name>
</gene>
<evidence type="ECO:0000256" key="3">
    <source>
        <dbReference type="ARBA" id="ARBA00022777"/>
    </source>
</evidence>
<dbReference type="KEGG" id="smaz:LH19_27955"/>
<evidence type="ECO:0000313" key="7">
    <source>
        <dbReference type="Proteomes" id="UP000076088"/>
    </source>
</evidence>
<evidence type="ECO:0008006" key="8">
    <source>
        <dbReference type="Google" id="ProtNLM"/>
    </source>
</evidence>
<reference evidence="7" key="1">
    <citation type="submission" date="2015-11" db="EMBL/GenBank/DDBJ databases">
        <title>Complete genome sequence of a polyethylene-glycol degrader Sphingopyxis macrogoltabida 203N (NBRC 111659).</title>
        <authorList>
            <person name="Yoshiyuki O."/>
            <person name="Shouta N."/>
            <person name="Nagata Y."/>
            <person name="Numata M."/>
            <person name="Tsuchikane K."/>
            <person name="Hosoyama A."/>
            <person name="Yamazoe A."/>
            <person name="Tsuda M."/>
            <person name="Fujita N."/>
            <person name="Kawai F."/>
        </authorList>
    </citation>
    <scope>NUCLEOTIDE SEQUENCE [LARGE SCALE GENOMIC DNA]</scope>
    <source>
        <strain evidence="7">203N</strain>
        <plasmid evidence="7">unnamed1</plasmid>
    </source>
</reference>
<dbReference type="InterPro" id="IPR017508">
    <property type="entry name" value="HipA_N1"/>
</dbReference>
<dbReference type="Pfam" id="PF13657">
    <property type="entry name" value="Couple_hipA"/>
    <property type="match status" value="1"/>
</dbReference>
<keyword evidence="3" id="KW-0418">Kinase</keyword>
<keyword evidence="6" id="KW-0614">Plasmid</keyword>
<dbReference type="GO" id="GO:0005829">
    <property type="term" value="C:cytosol"/>
    <property type="evidence" value="ECO:0007669"/>
    <property type="project" value="TreeGrafter"/>
</dbReference>
<keyword evidence="2" id="KW-0808">Transferase</keyword>
<geneLocation type="plasmid" evidence="6 7">
    <name>unnamed1</name>
</geneLocation>
<evidence type="ECO:0000259" key="5">
    <source>
        <dbReference type="Pfam" id="PF13657"/>
    </source>
</evidence>
<proteinExistence type="inferred from homology"/>
<evidence type="ECO:0000256" key="1">
    <source>
        <dbReference type="ARBA" id="ARBA00010164"/>
    </source>
</evidence>
<dbReference type="Gene3D" id="1.10.1070.20">
    <property type="match status" value="1"/>
</dbReference>
<keyword evidence="7" id="KW-1185">Reference proteome</keyword>
<evidence type="ECO:0000259" key="4">
    <source>
        <dbReference type="Pfam" id="PF07804"/>
    </source>
</evidence>
<dbReference type="PANTHER" id="PTHR37419:SF8">
    <property type="entry name" value="TOXIN YJJJ"/>
    <property type="match status" value="1"/>
</dbReference>
<feature type="domain" description="HipA N-terminal subdomain 1" evidence="5">
    <location>
        <begin position="15"/>
        <end position="103"/>
    </location>
</feature>
<sequence length="416" mass="45454">MADLSARVGLGEGLTPVGQLRFTQAGSRQFSTFAYDPAWIENPRAFAIQPDIPLDAGPFHTSGQPGHMHDALAGVFADAAPDAWGRRLLERAYGNGLNEFEYLTLADDACRQGALRFLNDEGEVIRGKAADAVPRLIDLEALTAIARAYEQGKEISPQDMQALAGAGGSGGARPKANIRDGDTLWLAKFTSAHDQQPIERAEVATLLLAESCGIRTPTTRLELAETPYPVALIQRFDRRGAARIPYISARTALAKTGAELGSYTEIVDFMRGNSADAKADFRELFLRLIFTILVSNKDDHLKNHGFLYVGGGQWRLSPMFDVNPAPDRNPHLETAIVEGGSHDRSIMLALENSEFFEIAEADARRMIREAAQRISGNWREAFRRQGISGALARDYEPAFVNEQMEAALALQAISDA</sequence>
<dbReference type="Pfam" id="PF07804">
    <property type="entry name" value="HipA_C"/>
    <property type="match status" value="1"/>
</dbReference>